<dbReference type="EMBL" id="ACLA01000002">
    <property type="protein sequence ID" value="EEQ49528.1"/>
    <property type="molecule type" value="Genomic_DNA"/>
</dbReference>
<proteinExistence type="predicted"/>
<gene>
    <name evidence="2" type="ORF">HMPREF0908_0110</name>
</gene>
<accession>C4V105</accession>
<name>C4V105_9FIRM</name>
<organism evidence="2 3">
    <name type="scientific">Selenomonas flueggei ATCC 43531</name>
    <dbReference type="NCBI Taxonomy" id="638302"/>
    <lineage>
        <taxon>Bacteria</taxon>
        <taxon>Bacillati</taxon>
        <taxon>Bacillota</taxon>
        <taxon>Negativicutes</taxon>
        <taxon>Selenomonadales</taxon>
        <taxon>Selenomonadaceae</taxon>
        <taxon>Selenomonas</taxon>
    </lineage>
</organism>
<protein>
    <submittedName>
        <fullName evidence="2">Uncharacterized protein</fullName>
    </submittedName>
</protein>
<keyword evidence="1" id="KW-0812">Transmembrane</keyword>
<sequence>MNSFCAVHAIFVGGSGVCLVLTVSVFFDMMQGILHGIYADAS</sequence>
<evidence type="ECO:0000313" key="2">
    <source>
        <dbReference type="EMBL" id="EEQ49528.1"/>
    </source>
</evidence>
<dbReference type="AlphaFoldDB" id="C4V105"/>
<keyword evidence="3" id="KW-1185">Reference proteome</keyword>
<evidence type="ECO:0000256" key="1">
    <source>
        <dbReference type="SAM" id="Phobius"/>
    </source>
</evidence>
<reference evidence="2 3" key="1">
    <citation type="submission" date="2009-04" db="EMBL/GenBank/DDBJ databases">
        <authorList>
            <person name="Qin X."/>
            <person name="Bachman B."/>
            <person name="Battles P."/>
            <person name="Bell A."/>
            <person name="Bess C."/>
            <person name="Bickham C."/>
            <person name="Chaboub L."/>
            <person name="Chen D."/>
            <person name="Coyle M."/>
            <person name="Deiros D.R."/>
            <person name="Dinh H."/>
            <person name="Forbes L."/>
            <person name="Fowler G."/>
            <person name="Francisco L."/>
            <person name="Fu Q."/>
            <person name="Gubbala S."/>
            <person name="Hale W."/>
            <person name="Han Y."/>
            <person name="Hemphill L."/>
            <person name="Highlander S.K."/>
            <person name="Hirani K."/>
            <person name="Hogues M."/>
            <person name="Jackson L."/>
            <person name="Jakkamsetti A."/>
            <person name="Javaid M."/>
            <person name="Jiang H."/>
            <person name="Korchina V."/>
            <person name="Kovar C."/>
            <person name="Lara F."/>
            <person name="Lee S."/>
            <person name="Mata R."/>
            <person name="Mathew T."/>
            <person name="Moen C."/>
            <person name="Morales K."/>
            <person name="Munidasa M."/>
            <person name="Nazareth L."/>
            <person name="Ngo R."/>
            <person name="Nguyen L."/>
            <person name="Okwuonu G."/>
            <person name="Ongeri F."/>
            <person name="Patil S."/>
            <person name="Petrosino J."/>
            <person name="Pham C."/>
            <person name="Pham P."/>
            <person name="Pu L.-L."/>
            <person name="Puazo M."/>
            <person name="Raj R."/>
            <person name="Reid J."/>
            <person name="Rouhana J."/>
            <person name="Saada N."/>
            <person name="Shang Y."/>
            <person name="Simmons D."/>
            <person name="Thornton R."/>
            <person name="Warren J."/>
            <person name="Weissenberger G."/>
            <person name="Zhang J."/>
            <person name="Zhang L."/>
            <person name="Zhou C."/>
            <person name="Zhu D."/>
            <person name="Muzny D."/>
            <person name="Worley K."/>
            <person name="Gibbs R."/>
        </authorList>
    </citation>
    <scope>NUCLEOTIDE SEQUENCE [LARGE SCALE GENOMIC DNA]</scope>
    <source>
        <strain evidence="2 3">ATCC 43531</strain>
    </source>
</reference>
<keyword evidence="1" id="KW-0472">Membrane</keyword>
<keyword evidence="1" id="KW-1133">Transmembrane helix</keyword>
<dbReference type="HOGENOM" id="CLU_3257712_0_0_9"/>
<feature type="transmembrane region" description="Helical" evidence="1">
    <location>
        <begin position="6"/>
        <end position="27"/>
    </location>
</feature>
<dbReference type="Proteomes" id="UP000005309">
    <property type="component" value="Unassembled WGS sequence"/>
</dbReference>
<dbReference type="STRING" id="638302.HMPREF0908_0110"/>
<comment type="caution">
    <text evidence="2">The sequence shown here is derived from an EMBL/GenBank/DDBJ whole genome shotgun (WGS) entry which is preliminary data.</text>
</comment>
<evidence type="ECO:0000313" key="3">
    <source>
        <dbReference type="Proteomes" id="UP000005309"/>
    </source>
</evidence>